<feature type="transmembrane region" description="Helical" evidence="1">
    <location>
        <begin position="23"/>
        <end position="42"/>
    </location>
</feature>
<accession>A0A6P1CZ26</accession>
<dbReference type="EMBL" id="JAAGUX010000019">
    <property type="protein sequence ID" value="NEW56595.1"/>
    <property type="molecule type" value="Genomic_DNA"/>
</dbReference>
<dbReference type="Proteomes" id="UP000470876">
    <property type="component" value="Unassembled WGS sequence"/>
</dbReference>
<keyword evidence="5" id="KW-1185">Reference proteome</keyword>
<reference evidence="4 5" key="1">
    <citation type="submission" date="2020-01" db="EMBL/GenBank/DDBJ databases">
        <title>Genetics and antimicrobial susceptibilities of Nocardia species isolated from the soil; a comparison with species isolated from humans.</title>
        <authorList>
            <person name="Carrasco G."/>
            <person name="Monzon S."/>
            <person name="Sansegundo M."/>
            <person name="Garcia E."/>
            <person name="Garrido N."/>
            <person name="Medina M.J."/>
            <person name="Villalon P."/>
            <person name="Ramirez-Arocha A.C."/>
            <person name="Jimenez P."/>
            <person name="Cuesta I."/>
            <person name="Valdezate S."/>
        </authorList>
    </citation>
    <scope>NUCLEOTIDE SEQUENCE [LARGE SCALE GENOMIC DNA]</scope>
    <source>
        <strain evidence="2 4">CNM20110639</strain>
        <strain evidence="3 5">CNM20110649</strain>
    </source>
</reference>
<proteinExistence type="predicted"/>
<organism evidence="2 4">
    <name type="scientific">Nocardia cyriacigeorgica</name>
    <dbReference type="NCBI Taxonomy" id="135487"/>
    <lineage>
        <taxon>Bacteria</taxon>
        <taxon>Bacillati</taxon>
        <taxon>Actinomycetota</taxon>
        <taxon>Actinomycetes</taxon>
        <taxon>Mycobacteriales</taxon>
        <taxon>Nocardiaceae</taxon>
        <taxon>Nocardia</taxon>
    </lineage>
</organism>
<feature type="transmembrane region" description="Helical" evidence="1">
    <location>
        <begin position="110"/>
        <end position="132"/>
    </location>
</feature>
<keyword evidence="1" id="KW-0472">Membrane</keyword>
<evidence type="ECO:0000313" key="4">
    <source>
        <dbReference type="Proteomes" id="UP000468928"/>
    </source>
</evidence>
<dbReference type="Proteomes" id="UP000468928">
    <property type="component" value="Unassembled WGS sequence"/>
</dbReference>
<evidence type="ECO:0000256" key="1">
    <source>
        <dbReference type="SAM" id="Phobius"/>
    </source>
</evidence>
<evidence type="ECO:0000313" key="2">
    <source>
        <dbReference type="EMBL" id="NEW43385.1"/>
    </source>
</evidence>
<keyword evidence="1" id="KW-0812">Transmembrane</keyword>
<dbReference type="EMBL" id="JAAGUZ010000005">
    <property type="protein sequence ID" value="NEW43385.1"/>
    <property type="molecule type" value="Genomic_DNA"/>
</dbReference>
<feature type="transmembrane region" description="Helical" evidence="1">
    <location>
        <begin position="83"/>
        <end position="104"/>
    </location>
</feature>
<evidence type="ECO:0000313" key="3">
    <source>
        <dbReference type="EMBL" id="NEW56595.1"/>
    </source>
</evidence>
<evidence type="ECO:0000313" key="5">
    <source>
        <dbReference type="Proteomes" id="UP000470876"/>
    </source>
</evidence>
<sequence length="142" mass="14235">MSIVLNEHTEPAAPDRLRLALRVDGWATGAFGAIMLAGAIPLRDPLGLPTSWSIPFGVAMIGGGLALLLIAGYPAISGRHAAAVVAVNGASAVGMTVLAFSGLIDLTGPGVAFLLFGALIVAGFAGAEYSGLRQAGPNGRSR</sequence>
<comment type="caution">
    <text evidence="2">The sequence shown here is derived from an EMBL/GenBank/DDBJ whole genome shotgun (WGS) entry which is preliminary data.</text>
</comment>
<dbReference type="RefSeq" id="WP_163824916.1">
    <property type="nucleotide sequence ID" value="NZ_JAAGUX010000019.1"/>
</dbReference>
<dbReference type="AlphaFoldDB" id="A0A6P1CZ26"/>
<name>A0A6P1CZ26_9NOCA</name>
<feature type="transmembrane region" description="Helical" evidence="1">
    <location>
        <begin position="54"/>
        <end position="76"/>
    </location>
</feature>
<protein>
    <submittedName>
        <fullName evidence="2">Uncharacterized protein</fullName>
    </submittedName>
</protein>
<keyword evidence="1" id="KW-1133">Transmembrane helix</keyword>
<gene>
    <name evidence="2" type="ORF">GV789_02785</name>
    <name evidence="3" type="ORF">GV794_13160</name>
</gene>